<reference evidence="2" key="1">
    <citation type="journal article" date="2013" name="Nat. Biotechnol.">
        <title>Draft genome sequence of chickpea (Cicer arietinum) provides a resource for trait improvement.</title>
        <authorList>
            <person name="Varshney R.K."/>
            <person name="Song C."/>
            <person name="Saxena R.K."/>
            <person name="Azam S."/>
            <person name="Yu S."/>
            <person name="Sharpe A.G."/>
            <person name="Cannon S."/>
            <person name="Baek J."/>
            <person name="Rosen B.D."/>
            <person name="Tar'an B."/>
            <person name="Millan T."/>
            <person name="Zhang X."/>
            <person name="Ramsay L.D."/>
            <person name="Iwata A."/>
            <person name="Wang Y."/>
            <person name="Nelson W."/>
            <person name="Farmer A.D."/>
            <person name="Gaur P.M."/>
            <person name="Soderlund C."/>
            <person name="Penmetsa R.V."/>
            <person name="Xu C."/>
            <person name="Bharti A.K."/>
            <person name="He W."/>
            <person name="Winter P."/>
            <person name="Zhao S."/>
            <person name="Hane J.K."/>
            <person name="Carrasquilla-Garcia N."/>
            <person name="Condie J.A."/>
            <person name="Upadhyaya H.D."/>
            <person name="Luo M.C."/>
            <person name="Thudi M."/>
            <person name="Gowda C.L."/>
            <person name="Singh N.P."/>
            <person name="Lichtenzveig J."/>
            <person name="Gali K.K."/>
            <person name="Rubio J."/>
            <person name="Nadarajan N."/>
            <person name="Dolezel J."/>
            <person name="Bansal K.C."/>
            <person name="Xu X."/>
            <person name="Edwards D."/>
            <person name="Zhang G."/>
            <person name="Kahl G."/>
            <person name="Gil J."/>
            <person name="Singh K.B."/>
            <person name="Datta S.K."/>
            <person name="Jackson S.A."/>
            <person name="Wang J."/>
            <person name="Cook D.R."/>
        </authorList>
    </citation>
    <scope>NUCLEOTIDE SEQUENCE [LARGE SCALE GENOMIC DNA]</scope>
    <source>
        <strain evidence="2">cv. CDC Frontier</strain>
    </source>
</reference>
<dbReference type="STRING" id="3827.A0A3Q7YC27"/>
<keyword evidence="2" id="KW-1185">Reference proteome</keyword>
<dbReference type="Proteomes" id="UP000087171">
    <property type="component" value="Chromosome Ca6"/>
</dbReference>
<gene>
    <name evidence="3" type="primary">LOC101493977</name>
</gene>
<feature type="compositionally biased region" description="Polar residues" evidence="1">
    <location>
        <begin position="221"/>
        <end position="234"/>
    </location>
</feature>
<accession>A0A3Q7YC27</accession>
<reference evidence="3" key="2">
    <citation type="submission" date="2025-08" db="UniProtKB">
        <authorList>
            <consortium name="RefSeq"/>
        </authorList>
    </citation>
    <scope>IDENTIFICATION</scope>
    <source>
        <tissue evidence="3">Etiolated seedlings</tissue>
    </source>
</reference>
<organism evidence="2 3">
    <name type="scientific">Cicer arietinum</name>
    <name type="common">Chickpea</name>
    <name type="synonym">Garbanzo</name>
    <dbReference type="NCBI Taxonomy" id="3827"/>
    <lineage>
        <taxon>Eukaryota</taxon>
        <taxon>Viridiplantae</taxon>
        <taxon>Streptophyta</taxon>
        <taxon>Embryophyta</taxon>
        <taxon>Tracheophyta</taxon>
        <taxon>Spermatophyta</taxon>
        <taxon>Magnoliopsida</taxon>
        <taxon>eudicotyledons</taxon>
        <taxon>Gunneridae</taxon>
        <taxon>Pentapetalae</taxon>
        <taxon>rosids</taxon>
        <taxon>fabids</taxon>
        <taxon>Fabales</taxon>
        <taxon>Fabaceae</taxon>
        <taxon>Papilionoideae</taxon>
        <taxon>50 kb inversion clade</taxon>
        <taxon>NPAAA clade</taxon>
        <taxon>Hologalegina</taxon>
        <taxon>IRL clade</taxon>
        <taxon>Cicereae</taxon>
        <taxon>Cicer</taxon>
    </lineage>
</organism>
<evidence type="ECO:0000313" key="3">
    <source>
        <dbReference type="RefSeq" id="XP_027191072.1"/>
    </source>
</evidence>
<evidence type="ECO:0000313" key="2">
    <source>
        <dbReference type="Proteomes" id="UP000087171"/>
    </source>
</evidence>
<dbReference type="KEGG" id="cam:101493977"/>
<dbReference type="GeneID" id="101493977"/>
<evidence type="ECO:0000256" key="1">
    <source>
        <dbReference type="SAM" id="MobiDB-lite"/>
    </source>
</evidence>
<name>A0A3Q7YC27_CICAR</name>
<dbReference type="OrthoDB" id="2339771at2759"/>
<dbReference type="PaxDb" id="3827-XP_004505847.1"/>
<proteinExistence type="predicted"/>
<sequence>MNQMSKTARAKFRDVSVDEEFLEGSIESRGAENGEYVKDTGSLMDMEGRGTGEVLRKGEKNYRKKERVKNVGNYQLDDGGEACSGTEEGLSFRSLNLKEKNMEVINEKFEQFTPTSQRKRNKKLFFGDEIHALNALQTLADLSLMMPTSIVESESSVPLKGERMTVDKDDKSALPEATSTSHKRNKVKLCAVPGADTSTSKKSKLGKDIAISIIGHKISHKMQSQNRSQNSVTKPVTKFGH</sequence>
<protein>
    <submittedName>
        <fullName evidence="3">Protein ALWAYS EARLY 2-like</fullName>
    </submittedName>
</protein>
<feature type="region of interest" description="Disordered" evidence="1">
    <location>
        <begin position="218"/>
        <end position="241"/>
    </location>
</feature>
<dbReference type="AlphaFoldDB" id="A0A3Q7YC27"/>
<feature type="region of interest" description="Disordered" evidence="1">
    <location>
        <begin position="165"/>
        <end position="184"/>
    </location>
</feature>
<dbReference type="RefSeq" id="XP_027191072.1">
    <property type="nucleotide sequence ID" value="XM_027335271.1"/>
</dbReference>